<dbReference type="Proteomes" id="UP001491552">
    <property type="component" value="Unassembled WGS sequence"/>
</dbReference>
<keyword evidence="2" id="KW-0812">Transmembrane</keyword>
<evidence type="ECO:0008006" key="5">
    <source>
        <dbReference type="Google" id="ProtNLM"/>
    </source>
</evidence>
<feature type="transmembrane region" description="Helical" evidence="2">
    <location>
        <begin position="177"/>
        <end position="198"/>
    </location>
</feature>
<protein>
    <recommendedName>
        <fullName evidence="5">Yip1 domain-containing protein</fullName>
    </recommendedName>
</protein>
<feature type="region of interest" description="Disordered" evidence="1">
    <location>
        <begin position="21"/>
        <end position="46"/>
    </location>
</feature>
<reference evidence="3 4" key="1">
    <citation type="submission" date="2024-03" db="EMBL/GenBank/DDBJ databases">
        <title>Human intestinal bacterial collection.</title>
        <authorList>
            <person name="Pauvert C."/>
            <person name="Hitch T.C.A."/>
            <person name="Clavel T."/>
        </authorList>
    </citation>
    <scope>NUCLEOTIDE SEQUENCE [LARGE SCALE GENOMIC DNA]</scope>
    <source>
        <strain evidence="3 4">CLA-AA-H192</strain>
    </source>
</reference>
<feature type="transmembrane region" description="Helical" evidence="2">
    <location>
        <begin position="80"/>
        <end position="102"/>
    </location>
</feature>
<feature type="compositionally biased region" description="Low complexity" evidence="1">
    <location>
        <begin position="22"/>
        <end position="41"/>
    </location>
</feature>
<dbReference type="EMBL" id="JBBMFF010000055">
    <property type="protein sequence ID" value="MEQ2509777.1"/>
    <property type="molecule type" value="Genomic_DNA"/>
</dbReference>
<keyword evidence="2" id="KW-0472">Membrane</keyword>
<organism evidence="3 4">
    <name type="scientific">Faecousia intestinalis</name>
    <dbReference type="NCBI Taxonomy" id="3133167"/>
    <lineage>
        <taxon>Bacteria</taxon>
        <taxon>Bacillati</taxon>
        <taxon>Bacillota</taxon>
        <taxon>Clostridia</taxon>
        <taxon>Eubacteriales</taxon>
        <taxon>Oscillospiraceae</taxon>
        <taxon>Faecousia</taxon>
    </lineage>
</organism>
<gene>
    <name evidence="3" type="ORF">WMO66_00715</name>
</gene>
<evidence type="ECO:0000313" key="4">
    <source>
        <dbReference type="Proteomes" id="UP001491552"/>
    </source>
</evidence>
<feature type="transmembrane region" description="Helical" evidence="2">
    <location>
        <begin position="148"/>
        <end position="171"/>
    </location>
</feature>
<name>A0ABV1G342_9FIRM</name>
<keyword evidence="4" id="KW-1185">Reference proteome</keyword>
<evidence type="ECO:0000313" key="3">
    <source>
        <dbReference type="EMBL" id="MEQ2509777.1"/>
    </source>
</evidence>
<comment type="caution">
    <text evidence="3">The sequence shown here is derived from an EMBL/GenBank/DDBJ whole genome shotgun (WGS) entry which is preliminary data.</text>
</comment>
<feature type="transmembrane region" description="Helical" evidence="2">
    <location>
        <begin position="205"/>
        <end position="224"/>
    </location>
</feature>
<sequence>MAGFCTRCGRPLPESGICPCTQQPQQPQYQQPQHQQPQQPQAPKEPSAFGLAIKGLPQLWLSYCKDPIGTTRKAVEKHDFLSGILMAAVTYIAVFFATLVYALRLDSHFPAVAWLGASLLMPVAGFGLTLLATLVLTKVTKVPSDFKGMLASSGLGMTFPATLAAGSIVLLLVYPGLISLLGVASFAVWAVVTVGTLLQVYGVKLNLVTILLCVAFCIAGYYAVSGLRDWFLHACYSYDINDVLSGLGDLFG</sequence>
<evidence type="ECO:0000256" key="1">
    <source>
        <dbReference type="SAM" id="MobiDB-lite"/>
    </source>
</evidence>
<dbReference type="RefSeq" id="WP_349134487.1">
    <property type="nucleotide sequence ID" value="NZ_JBBMFF010000055.1"/>
</dbReference>
<accession>A0ABV1G342</accession>
<feature type="transmembrane region" description="Helical" evidence="2">
    <location>
        <begin position="114"/>
        <end position="136"/>
    </location>
</feature>
<keyword evidence="2" id="KW-1133">Transmembrane helix</keyword>
<proteinExistence type="predicted"/>
<evidence type="ECO:0000256" key="2">
    <source>
        <dbReference type="SAM" id="Phobius"/>
    </source>
</evidence>